<organism evidence="1 2">
    <name type="scientific">Monoglobus pectinilyticus</name>
    <dbReference type="NCBI Taxonomy" id="1981510"/>
    <lineage>
        <taxon>Bacteria</taxon>
        <taxon>Bacillati</taxon>
        <taxon>Bacillota</taxon>
        <taxon>Clostridia</taxon>
        <taxon>Monoglobales</taxon>
        <taxon>Monoglobaceae</taxon>
        <taxon>Monoglobus</taxon>
    </lineage>
</organism>
<dbReference type="InterPro" id="IPR038628">
    <property type="entry name" value="XkdM-like_sf"/>
</dbReference>
<dbReference type="InterPro" id="IPR018989">
    <property type="entry name" value="DUF2001"/>
</dbReference>
<dbReference type="Gene3D" id="2.30.110.40">
    <property type="entry name" value="Phage tail tube protein"/>
    <property type="match status" value="1"/>
</dbReference>
<sequence length="180" mass="20097">MDEKDYNIANNVVMKAKDSLQANLGKCTITNGTKRYNFMQAINLEANFEKTKEEIPILGKTGKGNKSTGWKGTGSATFHYNTSIFREMMADYKNTGKDVYFDITIENGDPTSDAGYQIVTLKDCNIDGGILAKFDADGGYLDEDMDFTFEDFEITHSFTALTGFLINNNSNNNNNNNRNN</sequence>
<dbReference type="Proteomes" id="UP000235589">
    <property type="component" value="Chromosome"/>
</dbReference>
<protein>
    <submittedName>
        <fullName evidence="1">Phage tail fiber protein</fullName>
    </submittedName>
</protein>
<name>A0A2K9P3V3_9FIRM</name>
<keyword evidence="2" id="KW-1185">Reference proteome</keyword>
<accession>A0A2K9P3V3</accession>
<dbReference type="GeneID" id="98063159"/>
<proteinExistence type="predicted"/>
<dbReference type="KEGG" id="mpec:B9O19_01778"/>
<gene>
    <name evidence="1" type="ORF">B9O19_01778</name>
</gene>
<dbReference type="AlphaFoldDB" id="A0A2K9P3V3"/>
<evidence type="ECO:0000313" key="2">
    <source>
        <dbReference type="Proteomes" id="UP000235589"/>
    </source>
</evidence>
<evidence type="ECO:0000313" key="1">
    <source>
        <dbReference type="EMBL" id="AUO19932.1"/>
    </source>
</evidence>
<reference evidence="1 2" key="1">
    <citation type="submission" date="2017-04" db="EMBL/GenBank/DDBJ databases">
        <title>Monoglobus pectinilyticus 14 draft genome.</title>
        <authorList>
            <person name="Kim C."/>
            <person name="Rosendale D.I."/>
            <person name="Kelly W.J."/>
            <person name="Tannock G.W."/>
            <person name="Patchett M.L."/>
            <person name="Jordens J.Z."/>
        </authorList>
    </citation>
    <scope>NUCLEOTIDE SEQUENCE [LARGE SCALE GENOMIC DNA]</scope>
    <source>
        <strain evidence="1 2">14</strain>
    </source>
</reference>
<dbReference type="SUPFAM" id="SSF69279">
    <property type="entry name" value="Phage tail proteins"/>
    <property type="match status" value="1"/>
</dbReference>
<dbReference type="EMBL" id="CP020991">
    <property type="protein sequence ID" value="AUO19932.1"/>
    <property type="molecule type" value="Genomic_DNA"/>
</dbReference>
<dbReference type="RefSeq" id="WP_172620958.1">
    <property type="nucleotide sequence ID" value="NZ_CP020991.1"/>
</dbReference>
<dbReference type="Pfam" id="PF09393">
    <property type="entry name" value="DUF2001"/>
    <property type="match status" value="1"/>
</dbReference>